<feature type="domain" description="HTH arsR-type" evidence="4">
    <location>
        <begin position="28"/>
        <end position="121"/>
    </location>
</feature>
<dbReference type="InterPro" id="IPR051011">
    <property type="entry name" value="Metal_resp_trans_reg"/>
</dbReference>
<dbReference type="STRING" id="762983.HMPREF9444_01077"/>
<dbReference type="Pfam" id="PF01022">
    <property type="entry name" value="HTH_5"/>
    <property type="match status" value="1"/>
</dbReference>
<dbReference type="SUPFAM" id="SSF46785">
    <property type="entry name" value="Winged helix' DNA-binding domain"/>
    <property type="match status" value="1"/>
</dbReference>
<keyword evidence="6" id="KW-1185">Reference proteome</keyword>
<keyword evidence="3" id="KW-0804">Transcription</keyword>
<keyword evidence="1" id="KW-0805">Transcription regulation</keyword>
<evidence type="ECO:0000256" key="2">
    <source>
        <dbReference type="ARBA" id="ARBA00023125"/>
    </source>
</evidence>
<dbReference type="EMBL" id="AEVO01000051">
    <property type="protein sequence ID" value="EFY07156.1"/>
    <property type="molecule type" value="Genomic_DNA"/>
</dbReference>
<proteinExistence type="predicted"/>
<dbReference type="InterPro" id="IPR001845">
    <property type="entry name" value="HTH_ArsR_DNA-bd_dom"/>
</dbReference>
<dbReference type="GO" id="GO:0003677">
    <property type="term" value="F:DNA binding"/>
    <property type="evidence" value="ECO:0007669"/>
    <property type="project" value="UniProtKB-KW"/>
</dbReference>
<dbReference type="InterPro" id="IPR036390">
    <property type="entry name" value="WH_DNA-bd_sf"/>
</dbReference>
<dbReference type="Gene3D" id="1.10.10.10">
    <property type="entry name" value="Winged helix-like DNA-binding domain superfamily/Winged helix DNA-binding domain"/>
    <property type="match status" value="1"/>
</dbReference>
<gene>
    <name evidence="5" type="ORF">HMPREF9444_01077</name>
</gene>
<dbReference type="InterPro" id="IPR011991">
    <property type="entry name" value="ArsR-like_HTH"/>
</dbReference>
<name>E8LK40_SUCHY</name>
<dbReference type="InterPro" id="IPR018334">
    <property type="entry name" value="ArsR_HTH"/>
</dbReference>
<dbReference type="SMART" id="SM00418">
    <property type="entry name" value="HTH_ARSR"/>
    <property type="match status" value="1"/>
</dbReference>
<keyword evidence="2" id="KW-0238">DNA-binding</keyword>
<dbReference type="PROSITE" id="PS00846">
    <property type="entry name" value="HTH_ARSR_1"/>
    <property type="match status" value="1"/>
</dbReference>
<dbReference type="GO" id="GO:0003700">
    <property type="term" value="F:DNA-binding transcription factor activity"/>
    <property type="evidence" value="ECO:0007669"/>
    <property type="project" value="InterPro"/>
</dbReference>
<comment type="caution">
    <text evidence="5">The sequence shown here is derived from an EMBL/GenBank/DDBJ whole genome shotgun (WGS) entry which is preliminary data.</text>
</comment>
<reference evidence="5 6" key="1">
    <citation type="submission" date="2011-01" db="EMBL/GenBank/DDBJ databases">
        <authorList>
            <person name="Weinstock G."/>
            <person name="Sodergren E."/>
            <person name="Clifton S."/>
            <person name="Fulton L."/>
            <person name="Fulton B."/>
            <person name="Courtney L."/>
            <person name="Fronick C."/>
            <person name="Harrison M."/>
            <person name="Strong C."/>
            <person name="Farmer C."/>
            <person name="Delahaunty K."/>
            <person name="Markovic C."/>
            <person name="Hall O."/>
            <person name="Minx P."/>
            <person name="Tomlinson C."/>
            <person name="Mitreva M."/>
            <person name="Hou S."/>
            <person name="Chen J."/>
            <person name="Wollam A."/>
            <person name="Pepin K.H."/>
            <person name="Johnson M."/>
            <person name="Bhonagiri V."/>
            <person name="Zhang X."/>
            <person name="Suruliraj S."/>
            <person name="Warren W."/>
            <person name="Chinwalla A."/>
            <person name="Mardis E.R."/>
            <person name="Wilson R.K."/>
        </authorList>
    </citation>
    <scope>NUCLEOTIDE SEQUENCE [LARGE SCALE GENOMIC DNA]</scope>
    <source>
        <strain evidence="6">DSM 22608 / JCM 16073 / KCTC 15190 / YIT 12066</strain>
    </source>
</reference>
<evidence type="ECO:0000313" key="5">
    <source>
        <dbReference type="EMBL" id="EFY07156.1"/>
    </source>
</evidence>
<evidence type="ECO:0000313" key="6">
    <source>
        <dbReference type="Proteomes" id="UP000018458"/>
    </source>
</evidence>
<evidence type="ECO:0000256" key="1">
    <source>
        <dbReference type="ARBA" id="ARBA00023015"/>
    </source>
</evidence>
<evidence type="ECO:0000256" key="3">
    <source>
        <dbReference type="ARBA" id="ARBA00023163"/>
    </source>
</evidence>
<dbReference type="NCBIfam" id="NF033788">
    <property type="entry name" value="HTH_metalloreg"/>
    <property type="match status" value="1"/>
</dbReference>
<dbReference type="CDD" id="cd00090">
    <property type="entry name" value="HTH_ARSR"/>
    <property type="match status" value="1"/>
</dbReference>
<dbReference type="eggNOG" id="COG0640">
    <property type="taxonomic scope" value="Bacteria"/>
</dbReference>
<dbReference type="AlphaFoldDB" id="E8LK40"/>
<dbReference type="InterPro" id="IPR036388">
    <property type="entry name" value="WH-like_DNA-bd_sf"/>
</dbReference>
<dbReference type="PANTHER" id="PTHR43132:SF6">
    <property type="entry name" value="HTH-TYPE TRANSCRIPTIONAL REPRESSOR CZRA"/>
    <property type="match status" value="1"/>
</dbReference>
<accession>E8LK40</accession>
<dbReference type="PROSITE" id="PS50987">
    <property type="entry name" value="HTH_ARSR_2"/>
    <property type="match status" value="1"/>
</dbReference>
<dbReference type="Proteomes" id="UP000018458">
    <property type="component" value="Unassembled WGS sequence"/>
</dbReference>
<protein>
    <submittedName>
        <fullName evidence="5">Transcriptional regulator, ArsR family</fullName>
    </submittedName>
</protein>
<sequence>MLNKEIMKMKEKENSREELIESVKSQMLAPDDVDVTAEFFKALADPTRINIVNALQIHEWLCVTDLAEILGMTKSAVSHQLCYLRLNNLVMVKREGQRVYYALCDEHVEKVFEMAISHIKE</sequence>
<dbReference type="PANTHER" id="PTHR43132">
    <property type="entry name" value="ARSENICAL RESISTANCE OPERON REPRESSOR ARSR-RELATED"/>
    <property type="match status" value="1"/>
</dbReference>
<dbReference type="HOGENOM" id="CLU_097806_7_3_6"/>
<dbReference type="PRINTS" id="PR00778">
    <property type="entry name" value="HTHARSR"/>
</dbReference>
<organism evidence="5 6">
    <name type="scientific">Succinatimonas hippei (strain DSM 22608 / JCM 16073 / KCTC 15190 / YIT 12066)</name>
    <dbReference type="NCBI Taxonomy" id="762983"/>
    <lineage>
        <taxon>Bacteria</taxon>
        <taxon>Pseudomonadati</taxon>
        <taxon>Pseudomonadota</taxon>
        <taxon>Gammaproteobacteria</taxon>
        <taxon>Aeromonadales</taxon>
        <taxon>Succinivibrionaceae</taxon>
        <taxon>Succinatimonas</taxon>
    </lineage>
</organism>
<evidence type="ECO:0000259" key="4">
    <source>
        <dbReference type="PROSITE" id="PS50987"/>
    </source>
</evidence>